<keyword evidence="1" id="KW-1185">Reference proteome</keyword>
<protein>
    <submittedName>
        <fullName evidence="2">Ovule protein</fullName>
    </submittedName>
</protein>
<dbReference type="WBParaSite" id="Hba_15544">
    <property type="protein sequence ID" value="Hba_15544"/>
    <property type="gene ID" value="Hba_15544"/>
</dbReference>
<proteinExistence type="predicted"/>
<name>A0A1I7XDC9_HETBA</name>
<evidence type="ECO:0000313" key="1">
    <source>
        <dbReference type="Proteomes" id="UP000095283"/>
    </source>
</evidence>
<reference evidence="2" key="1">
    <citation type="submission" date="2016-11" db="UniProtKB">
        <authorList>
            <consortium name="WormBaseParasite"/>
        </authorList>
    </citation>
    <scope>IDENTIFICATION</scope>
</reference>
<accession>A0A1I7XDC9</accession>
<evidence type="ECO:0000313" key="2">
    <source>
        <dbReference type="WBParaSite" id="Hba_15544"/>
    </source>
</evidence>
<sequence length="85" mass="9027">MVRDSKRQSCECLETANYSCLLIFGTRFLTACNSSSITSTSAYHSVDCAMLASYGQGSLESGSNMDTGLMILELSISTKGSPIPS</sequence>
<organism evidence="1 2">
    <name type="scientific">Heterorhabditis bacteriophora</name>
    <name type="common">Entomopathogenic nematode worm</name>
    <dbReference type="NCBI Taxonomy" id="37862"/>
    <lineage>
        <taxon>Eukaryota</taxon>
        <taxon>Metazoa</taxon>
        <taxon>Ecdysozoa</taxon>
        <taxon>Nematoda</taxon>
        <taxon>Chromadorea</taxon>
        <taxon>Rhabditida</taxon>
        <taxon>Rhabditina</taxon>
        <taxon>Rhabditomorpha</taxon>
        <taxon>Strongyloidea</taxon>
        <taxon>Heterorhabditidae</taxon>
        <taxon>Heterorhabditis</taxon>
    </lineage>
</organism>
<dbReference type="Proteomes" id="UP000095283">
    <property type="component" value="Unplaced"/>
</dbReference>
<dbReference type="AlphaFoldDB" id="A0A1I7XDC9"/>